<evidence type="ECO:0000256" key="1">
    <source>
        <dbReference type="ARBA" id="ARBA00008007"/>
    </source>
</evidence>
<dbReference type="PANTHER" id="PTHR47505:SF1">
    <property type="entry name" value="DNA UTILIZATION PROTEIN YHGH"/>
    <property type="match status" value="1"/>
</dbReference>
<accession>A0A6J6NGI7</accession>
<dbReference type="PANTHER" id="PTHR47505">
    <property type="entry name" value="DNA UTILIZATION PROTEIN YHGH"/>
    <property type="match status" value="1"/>
</dbReference>
<dbReference type="InterPro" id="IPR051910">
    <property type="entry name" value="ComF/GntX_DNA_util-trans"/>
</dbReference>
<evidence type="ECO:0000313" key="3">
    <source>
        <dbReference type="EMBL" id="CAB4685362.1"/>
    </source>
</evidence>
<protein>
    <submittedName>
        <fullName evidence="3">Unannotated protein</fullName>
    </submittedName>
</protein>
<reference evidence="3" key="1">
    <citation type="submission" date="2020-05" db="EMBL/GenBank/DDBJ databases">
        <authorList>
            <person name="Chiriac C."/>
            <person name="Salcher M."/>
            <person name="Ghai R."/>
            <person name="Kavagutti S V."/>
        </authorList>
    </citation>
    <scope>NUCLEOTIDE SEQUENCE</scope>
</reference>
<sequence>MEIHRTEILQARDGSLSIVHYVGLFEHVGKVRQAILQLKYQEKKHLANDLASLMVDELDGQHRCDVVTWAPTTMHRRHKRGFDQSELIARHLAAHIGARHARLLRRDNEGRQTGSSRTERLSRPSFVSRPGLHGKCIWVIDDVMTTGATLRACAEALVSGGATQVVCIAVSWVK</sequence>
<evidence type="ECO:0000256" key="2">
    <source>
        <dbReference type="SAM" id="MobiDB-lite"/>
    </source>
</evidence>
<feature type="region of interest" description="Disordered" evidence="2">
    <location>
        <begin position="105"/>
        <end position="124"/>
    </location>
</feature>
<dbReference type="CDD" id="cd06223">
    <property type="entry name" value="PRTases_typeI"/>
    <property type="match status" value="1"/>
</dbReference>
<dbReference type="SUPFAM" id="SSF53271">
    <property type="entry name" value="PRTase-like"/>
    <property type="match status" value="1"/>
</dbReference>
<organism evidence="3">
    <name type="scientific">freshwater metagenome</name>
    <dbReference type="NCBI Taxonomy" id="449393"/>
    <lineage>
        <taxon>unclassified sequences</taxon>
        <taxon>metagenomes</taxon>
        <taxon>ecological metagenomes</taxon>
    </lineage>
</organism>
<dbReference type="InterPro" id="IPR029057">
    <property type="entry name" value="PRTase-like"/>
</dbReference>
<comment type="similarity">
    <text evidence="1">Belongs to the ComF/GntX family.</text>
</comment>
<dbReference type="Gene3D" id="3.40.50.2020">
    <property type="match status" value="1"/>
</dbReference>
<gene>
    <name evidence="3" type="ORF">UFOPK2295_01641</name>
</gene>
<name>A0A6J6NGI7_9ZZZZ</name>
<dbReference type="EMBL" id="CAEZWV010000052">
    <property type="protein sequence ID" value="CAB4685362.1"/>
    <property type="molecule type" value="Genomic_DNA"/>
</dbReference>
<dbReference type="InterPro" id="IPR000836">
    <property type="entry name" value="PRTase_dom"/>
</dbReference>
<dbReference type="AlphaFoldDB" id="A0A6J6NGI7"/>
<proteinExistence type="inferred from homology"/>